<evidence type="ECO:0000256" key="1">
    <source>
        <dbReference type="ARBA" id="ARBA00004123"/>
    </source>
</evidence>
<accession>A0A0D2PQ41</accession>
<evidence type="ECO:0000256" key="8">
    <source>
        <dbReference type="RuleBase" id="RU364140"/>
    </source>
</evidence>
<dbReference type="AlphaFoldDB" id="A0A0D2PQ41"/>
<evidence type="ECO:0000256" key="2">
    <source>
        <dbReference type="ARBA" id="ARBA00005635"/>
    </source>
</evidence>
<dbReference type="EMBL" id="KN817518">
    <property type="protein sequence ID" value="KJA30226.1"/>
    <property type="molecule type" value="Genomic_DNA"/>
</dbReference>
<dbReference type="InterPro" id="IPR019313">
    <property type="entry name" value="Mediator_Med17"/>
</dbReference>
<evidence type="ECO:0000313" key="10">
    <source>
        <dbReference type="EMBL" id="KJA30226.1"/>
    </source>
</evidence>
<keyword evidence="8" id="KW-0010">Activator</keyword>
<dbReference type="STRING" id="945553.A0A0D2PQ41"/>
<sequence length="617" mass="68397">MTEADPEPQWKKLKLSFERPYKDDSGHPIPILYDLTPEGHSIYELKETSSARLATNLRRVFQERGTDFFDRDENAVFGQSGNAADAAPQGSSVEDTIPSEDSVPKAMTVEELHNMRLEILPQLFTALGEMSLARDLLNSILSGPQDPQSQSEAAPLLSATLVTKPPPIVSVQAFNSQVTIGSKDEALRKAAGLFKSASESMERSRLKGEKYWVDALRIRRANWGLTPAPLPMGSVTGKGADKTSKDFVISYGLEGSPPIYRRRAVAHLSTTGDADIVFPYHQNTRLRISISMPSESSTKSWSFDSPTIDNASKNLDSRLKVAQTEAVDQEIFALLVQEAGKLPTASARVSERLIAIDAAEGLDLTFELTKYQNKENICELIYHVLRVFLLRRHSIVNGERGSERRLPGKENFTILQPVIDILQYRGFCERVEVELQKVIRALETSGIPSTLSFTAVGEPGHHIVSLFSDLTKKSVGGEAVIRIDNWNTLWFTFVSPSTLTAHLTQATLTISSLPQLTQLLMDEIERCLLERICGLGRELCDVVGGIWFIDSNRCVARWEGCVLNFRISYDEHLSIGCSAFRLDSSTGKQGHTQIYDSSKLPLLTWAARAIKESSSHS</sequence>
<comment type="subcellular location">
    <subcellularLocation>
        <location evidence="1 8">Nucleus</location>
    </subcellularLocation>
</comment>
<protein>
    <recommendedName>
        <fullName evidence="3 8">Mediator of RNA polymerase II transcription subunit 17</fullName>
    </recommendedName>
    <alternativeName>
        <fullName evidence="7 8">Mediator complex subunit 17</fullName>
    </alternativeName>
</protein>
<evidence type="ECO:0000256" key="6">
    <source>
        <dbReference type="ARBA" id="ARBA00023242"/>
    </source>
</evidence>
<feature type="region of interest" description="Disordered" evidence="9">
    <location>
        <begin position="80"/>
        <end position="100"/>
    </location>
</feature>
<dbReference type="GO" id="GO:0003712">
    <property type="term" value="F:transcription coregulator activity"/>
    <property type="evidence" value="ECO:0007669"/>
    <property type="project" value="InterPro"/>
</dbReference>
<evidence type="ECO:0000256" key="7">
    <source>
        <dbReference type="ARBA" id="ARBA00032014"/>
    </source>
</evidence>
<evidence type="ECO:0000256" key="9">
    <source>
        <dbReference type="SAM" id="MobiDB-lite"/>
    </source>
</evidence>
<comment type="subunit">
    <text evidence="8">Component of the Mediator complex.</text>
</comment>
<keyword evidence="4 8" id="KW-0805">Transcription regulation</keyword>
<comment type="similarity">
    <text evidence="2 8">Belongs to the Mediator complex subunit 17 family.</text>
</comment>
<dbReference type="Proteomes" id="UP000054270">
    <property type="component" value="Unassembled WGS sequence"/>
</dbReference>
<dbReference type="OrthoDB" id="10251234at2759"/>
<organism evidence="10 11">
    <name type="scientific">Hypholoma sublateritium (strain FD-334 SS-4)</name>
    <dbReference type="NCBI Taxonomy" id="945553"/>
    <lineage>
        <taxon>Eukaryota</taxon>
        <taxon>Fungi</taxon>
        <taxon>Dikarya</taxon>
        <taxon>Basidiomycota</taxon>
        <taxon>Agaricomycotina</taxon>
        <taxon>Agaricomycetes</taxon>
        <taxon>Agaricomycetidae</taxon>
        <taxon>Agaricales</taxon>
        <taxon>Agaricineae</taxon>
        <taxon>Strophariaceae</taxon>
        <taxon>Hypholoma</taxon>
    </lineage>
</organism>
<dbReference type="GO" id="GO:0006357">
    <property type="term" value="P:regulation of transcription by RNA polymerase II"/>
    <property type="evidence" value="ECO:0007669"/>
    <property type="project" value="InterPro"/>
</dbReference>
<keyword evidence="6 8" id="KW-0539">Nucleus</keyword>
<proteinExistence type="inferred from homology"/>
<name>A0A0D2PQ41_HYPSF</name>
<keyword evidence="11" id="KW-1185">Reference proteome</keyword>
<keyword evidence="5 8" id="KW-0804">Transcription</keyword>
<evidence type="ECO:0000256" key="4">
    <source>
        <dbReference type="ARBA" id="ARBA00023015"/>
    </source>
</evidence>
<dbReference type="PANTHER" id="PTHR13114">
    <property type="entry name" value="MEDIATOR OF RNA POLYMERASE II TRANSCRIPTION SUBUNIT 17"/>
    <property type="match status" value="1"/>
</dbReference>
<dbReference type="OMA" id="GEMTHAR"/>
<evidence type="ECO:0000256" key="5">
    <source>
        <dbReference type="ARBA" id="ARBA00023163"/>
    </source>
</evidence>
<evidence type="ECO:0000313" key="11">
    <source>
        <dbReference type="Proteomes" id="UP000054270"/>
    </source>
</evidence>
<dbReference type="GO" id="GO:0016592">
    <property type="term" value="C:mediator complex"/>
    <property type="evidence" value="ECO:0007669"/>
    <property type="project" value="InterPro"/>
</dbReference>
<dbReference type="PANTHER" id="PTHR13114:SF7">
    <property type="entry name" value="MEDIATOR OF RNA POLYMERASE II TRANSCRIPTION SUBUNIT 17"/>
    <property type="match status" value="1"/>
</dbReference>
<evidence type="ECO:0000256" key="3">
    <source>
        <dbReference type="ARBA" id="ARBA00019610"/>
    </source>
</evidence>
<dbReference type="GO" id="GO:0070847">
    <property type="term" value="C:core mediator complex"/>
    <property type="evidence" value="ECO:0007669"/>
    <property type="project" value="TreeGrafter"/>
</dbReference>
<comment type="function">
    <text evidence="8">Component of the Mediator complex, a coactivator involved in the regulated transcription of nearly all RNA polymerase II-dependent genes. Mediator functions as a bridge to convey information from gene-specific regulatory proteins to the basal RNA polymerase II transcription machinery. Mediator is recruited to promoters by direct interactions with regulatory proteins and serves as a scaffold for the assembly of a functional preinitiation complex with RNA polymerase II and the general transcription factors.</text>
</comment>
<gene>
    <name evidence="8" type="primary">MED17</name>
    <name evidence="10" type="ORF">HYPSUDRAFT_125898</name>
</gene>
<dbReference type="Pfam" id="PF10156">
    <property type="entry name" value="Med17"/>
    <property type="match status" value="1"/>
</dbReference>
<reference evidence="11" key="1">
    <citation type="submission" date="2014-04" db="EMBL/GenBank/DDBJ databases">
        <title>Evolutionary Origins and Diversification of the Mycorrhizal Mutualists.</title>
        <authorList>
            <consortium name="DOE Joint Genome Institute"/>
            <consortium name="Mycorrhizal Genomics Consortium"/>
            <person name="Kohler A."/>
            <person name="Kuo A."/>
            <person name="Nagy L.G."/>
            <person name="Floudas D."/>
            <person name="Copeland A."/>
            <person name="Barry K.W."/>
            <person name="Cichocki N."/>
            <person name="Veneault-Fourrey C."/>
            <person name="LaButti K."/>
            <person name="Lindquist E.A."/>
            <person name="Lipzen A."/>
            <person name="Lundell T."/>
            <person name="Morin E."/>
            <person name="Murat C."/>
            <person name="Riley R."/>
            <person name="Ohm R."/>
            <person name="Sun H."/>
            <person name="Tunlid A."/>
            <person name="Henrissat B."/>
            <person name="Grigoriev I.V."/>
            <person name="Hibbett D.S."/>
            <person name="Martin F."/>
        </authorList>
    </citation>
    <scope>NUCLEOTIDE SEQUENCE [LARGE SCALE GENOMIC DNA]</scope>
    <source>
        <strain evidence="11">FD-334 SS-4</strain>
    </source>
</reference>